<evidence type="ECO:0000256" key="3">
    <source>
        <dbReference type="ARBA" id="ARBA00022833"/>
    </source>
</evidence>
<feature type="domain" description="Zinc finger PHD-type" evidence="4">
    <location>
        <begin position="122"/>
        <end position="174"/>
    </location>
</feature>
<gene>
    <name evidence="5" type="ORF">AWC38_SpisGene19811</name>
</gene>
<evidence type="ECO:0000313" key="6">
    <source>
        <dbReference type="Proteomes" id="UP000225706"/>
    </source>
</evidence>
<dbReference type="STRING" id="50429.A0A2B4RHV9"/>
<dbReference type="InterPro" id="IPR011011">
    <property type="entry name" value="Znf_FYVE_PHD"/>
</dbReference>
<name>A0A2B4RHV9_STYPI</name>
<organism evidence="5 6">
    <name type="scientific">Stylophora pistillata</name>
    <name type="common">Smooth cauliflower coral</name>
    <dbReference type="NCBI Taxonomy" id="50429"/>
    <lineage>
        <taxon>Eukaryota</taxon>
        <taxon>Metazoa</taxon>
        <taxon>Cnidaria</taxon>
        <taxon>Anthozoa</taxon>
        <taxon>Hexacorallia</taxon>
        <taxon>Scleractinia</taxon>
        <taxon>Astrocoeniina</taxon>
        <taxon>Pocilloporidae</taxon>
        <taxon>Stylophora</taxon>
    </lineage>
</organism>
<dbReference type="EMBL" id="LSMT01000592">
    <property type="protein sequence ID" value="PFX15947.1"/>
    <property type="molecule type" value="Genomic_DNA"/>
</dbReference>
<keyword evidence="3" id="KW-0862">Zinc</keyword>
<keyword evidence="1" id="KW-0479">Metal-binding</keyword>
<accession>A0A2B4RHV9</accession>
<dbReference type="Gene3D" id="3.60.10.10">
    <property type="entry name" value="Endonuclease/exonuclease/phosphatase"/>
    <property type="match status" value="1"/>
</dbReference>
<dbReference type="OrthoDB" id="5987290at2759"/>
<sequence length="332" mass="37325">MKRSTLQRTKEAVVKLTEACDSFTFLKIRLSHPKTRLHLVGGVIDLETTRNFFVALTSRVRHLGTCAKGYFGTDLTRYPNSVSTFNISRLVQCGDIEINPGPEQSLSPGLSTTRKKPLWKCPCDVCTKSVRSNQKGILCDGCNKWFHLKCITMDLQAYIDLGSSDEQWFCDKNCGWPFNFTDSFFESSFSTGQNVSLSSDVSAESSPHSANGFSKCLLLNTRSIRNKINDLNALLLMDSFDIVALTETWLDNEFDDRDLHLEGYSILRRDRRGRRGGGVLLATKSHLPCVRRYDLELPAAIKVFFSINVYVYGMGTPSSSEIVEFSEHHAVC</sequence>
<dbReference type="GO" id="GO:0008270">
    <property type="term" value="F:zinc ion binding"/>
    <property type="evidence" value="ECO:0007669"/>
    <property type="project" value="UniProtKB-KW"/>
</dbReference>
<dbReference type="PANTHER" id="PTHR46670">
    <property type="entry name" value="ENDO/EXONUCLEASE/PHOSPHATASE DOMAIN-CONTAINING PROTEIN"/>
    <property type="match status" value="1"/>
</dbReference>
<protein>
    <recommendedName>
        <fullName evidence="4">Zinc finger PHD-type domain-containing protein</fullName>
    </recommendedName>
</protein>
<proteinExistence type="predicted"/>
<dbReference type="InterPro" id="IPR001965">
    <property type="entry name" value="Znf_PHD"/>
</dbReference>
<dbReference type="AlphaFoldDB" id="A0A2B4RHV9"/>
<reference evidence="6" key="1">
    <citation type="journal article" date="2017" name="bioRxiv">
        <title>Comparative analysis of the genomes of Stylophora pistillata and Acropora digitifera provides evidence for extensive differences between species of corals.</title>
        <authorList>
            <person name="Voolstra C.R."/>
            <person name="Li Y."/>
            <person name="Liew Y.J."/>
            <person name="Baumgarten S."/>
            <person name="Zoccola D."/>
            <person name="Flot J.-F."/>
            <person name="Tambutte S."/>
            <person name="Allemand D."/>
            <person name="Aranda M."/>
        </authorList>
    </citation>
    <scope>NUCLEOTIDE SEQUENCE [LARGE SCALE GENOMIC DNA]</scope>
</reference>
<dbReference type="Pfam" id="PF00628">
    <property type="entry name" value="PHD"/>
    <property type="match status" value="1"/>
</dbReference>
<dbReference type="PANTHER" id="PTHR46670:SF3">
    <property type="entry name" value="ENDONUCLEASE_EXONUCLEASE_PHOSPHATASE DOMAIN-CONTAINING PROTEIN"/>
    <property type="match status" value="1"/>
</dbReference>
<dbReference type="InterPro" id="IPR036691">
    <property type="entry name" value="Endo/exonu/phosph_ase_sf"/>
</dbReference>
<dbReference type="SMART" id="SM00249">
    <property type="entry name" value="PHD"/>
    <property type="match status" value="1"/>
</dbReference>
<dbReference type="InterPro" id="IPR013083">
    <property type="entry name" value="Znf_RING/FYVE/PHD"/>
</dbReference>
<dbReference type="Proteomes" id="UP000225706">
    <property type="component" value="Unassembled WGS sequence"/>
</dbReference>
<dbReference type="Gene3D" id="3.30.40.10">
    <property type="entry name" value="Zinc/RING finger domain, C3HC4 (zinc finger)"/>
    <property type="match status" value="1"/>
</dbReference>
<dbReference type="SUPFAM" id="SSF57903">
    <property type="entry name" value="FYVE/PHD zinc finger"/>
    <property type="match status" value="1"/>
</dbReference>
<keyword evidence="2" id="KW-0863">Zinc-finger</keyword>
<keyword evidence="6" id="KW-1185">Reference proteome</keyword>
<dbReference type="SUPFAM" id="SSF56219">
    <property type="entry name" value="DNase I-like"/>
    <property type="match status" value="1"/>
</dbReference>
<dbReference type="InterPro" id="IPR019787">
    <property type="entry name" value="Znf_PHD-finger"/>
</dbReference>
<comment type="caution">
    <text evidence="5">The sequence shown here is derived from an EMBL/GenBank/DDBJ whole genome shotgun (WGS) entry which is preliminary data.</text>
</comment>
<evidence type="ECO:0000256" key="2">
    <source>
        <dbReference type="ARBA" id="ARBA00022771"/>
    </source>
</evidence>
<evidence type="ECO:0000259" key="4">
    <source>
        <dbReference type="SMART" id="SM00249"/>
    </source>
</evidence>
<evidence type="ECO:0000256" key="1">
    <source>
        <dbReference type="ARBA" id="ARBA00022723"/>
    </source>
</evidence>
<evidence type="ECO:0000313" key="5">
    <source>
        <dbReference type="EMBL" id="PFX15947.1"/>
    </source>
</evidence>